<dbReference type="Gene3D" id="1.10.3110.10">
    <property type="entry name" value="protoporphyrinogen ix oxidase, domain 3"/>
    <property type="match status" value="1"/>
</dbReference>
<dbReference type="Gene3D" id="3.50.50.60">
    <property type="entry name" value="FAD/NAD(P)-binding domain"/>
    <property type="match status" value="1"/>
</dbReference>
<evidence type="ECO:0000256" key="4">
    <source>
        <dbReference type="ARBA" id="ARBA00010551"/>
    </source>
</evidence>
<dbReference type="AlphaFoldDB" id="A0A8J4C8K9"/>
<dbReference type="SUPFAM" id="SSF54373">
    <property type="entry name" value="FAD-linked reductases, C-terminal domain"/>
    <property type="match status" value="1"/>
</dbReference>
<dbReference type="NCBIfam" id="TIGR00562">
    <property type="entry name" value="proto_IX_ox"/>
    <property type="match status" value="1"/>
</dbReference>
<protein>
    <recommendedName>
        <fullName evidence="5 15">Protoporphyrinogen oxidase</fullName>
        <ecNumber evidence="5 15">1.3.3.4</ecNumber>
    </recommendedName>
</protein>
<reference evidence="18" key="1">
    <citation type="journal article" date="2021" name="Proc. Natl. Acad. Sci. U.S.A.">
        <title>Three genomes in the algal genus Volvox reveal the fate of a haploid sex-determining region after a transition to homothallism.</title>
        <authorList>
            <person name="Yamamoto K."/>
            <person name="Hamaji T."/>
            <person name="Kawai-Toyooka H."/>
            <person name="Matsuzaki R."/>
            <person name="Takahashi F."/>
            <person name="Nishimura Y."/>
            <person name="Kawachi M."/>
            <person name="Noguchi H."/>
            <person name="Minakuchi Y."/>
            <person name="Umen J.G."/>
            <person name="Toyoda A."/>
            <person name="Nozaki H."/>
        </authorList>
    </citation>
    <scope>NUCLEOTIDE SEQUENCE</scope>
    <source>
        <strain evidence="18">NIES-3786</strain>
    </source>
</reference>
<comment type="caution">
    <text evidence="18">The sequence shown here is derived from an EMBL/GenBank/DDBJ whole genome shotgun (WGS) entry which is preliminary data.</text>
</comment>
<evidence type="ECO:0000256" key="14">
    <source>
        <dbReference type="ARBA" id="ARBA00047554"/>
    </source>
</evidence>
<name>A0A8J4C8K9_9CHLO</name>
<evidence type="ECO:0000256" key="7">
    <source>
        <dbReference type="ARBA" id="ARBA00022630"/>
    </source>
</evidence>
<evidence type="ECO:0000256" key="3">
    <source>
        <dbReference type="ARBA" id="ARBA00005073"/>
    </source>
</evidence>
<comment type="subcellular location">
    <subcellularLocation>
        <location evidence="2 15">Plastid</location>
        <location evidence="2 15">Chloroplast</location>
    </subcellularLocation>
</comment>
<dbReference type="InterPro" id="IPR004572">
    <property type="entry name" value="Protoporphyrinogen_oxidase"/>
</dbReference>
<feature type="region of interest" description="Disordered" evidence="16">
    <location>
        <begin position="74"/>
        <end position="104"/>
    </location>
</feature>
<feature type="region of interest" description="Disordered" evidence="16">
    <location>
        <begin position="311"/>
        <end position="332"/>
    </location>
</feature>
<evidence type="ECO:0000256" key="1">
    <source>
        <dbReference type="ARBA" id="ARBA00002600"/>
    </source>
</evidence>
<dbReference type="InterPro" id="IPR050464">
    <property type="entry name" value="Zeta_carotene_desat/Oxidored"/>
</dbReference>
<dbReference type="InterPro" id="IPR002937">
    <property type="entry name" value="Amino_oxidase"/>
</dbReference>
<keyword evidence="19" id="KW-1185">Reference proteome</keyword>
<dbReference type="FunFam" id="1.10.3110.10:FF:000002">
    <property type="entry name" value="Protoporphyrinogen oxidase"/>
    <property type="match status" value="1"/>
</dbReference>
<dbReference type="GO" id="GO:0006782">
    <property type="term" value="P:protoporphyrinogen IX biosynthetic process"/>
    <property type="evidence" value="ECO:0007669"/>
    <property type="project" value="UniProtKB-UniRule"/>
</dbReference>
<dbReference type="SUPFAM" id="SSF51905">
    <property type="entry name" value="FAD/NAD(P)-binding domain"/>
    <property type="match status" value="1"/>
</dbReference>
<evidence type="ECO:0000256" key="15">
    <source>
        <dbReference type="RuleBase" id="RU367069"/>
    </source>
</evidence>
<dbReference type="Gene3D" id="3.90.660.20">
    <property type="entry name" value="Protoporphyrinogen oxidase, mitochondrial, domain 2"/>
    <property type="match status" value="1"/>
</dbReference>
<feature type="compositionally biased region" description="Basic and acidic residues" evidence="16">
    <location>
        <begin position="311"/>
        <end position="324"/>
    </location>
</feature>
<dbReference type="GO" id="GO:0009534">
    <property type="term" value="C:chloroplast thylakoid"/>
    <property type="evidence" value="ECO:0007669"/>
    <property type="project" value="TreeGrafter"/>
</dbReference>
<dbReference type="EMBL" id="BNCP01000009">
    <property type="protein sequence ID" value="GIL76830.1"/>
    <property type="molecule type" value="Genomic_DNA"/>
</dbReference>
<dbReference type="InterPro" id="IPR036188">
    <property type="entry name" value="FAD/NAD-bd_sf"/>
</dbReference>
<comment type="cofactor">
    <cofactor evidence="15">
        <name>FAD</name>
        <dbReference type="ChEBI" id="CHEBI:57692"/>
    </cofactor>
    <text evidence="15">Binds 1 FAD per subunit.</text>
</comment>
<keyword evidence="6" id="KW-0150">Chloroplast</keyword>
<sequence length="598" mass="64639">SSPRTNRIAVIKVCRLHNPQKDFNRRQALWGTMLLGQTSSTSTSSKTRSQIREITRLKVACGSRRAVLPNVATPHVRTAVQAPQRSARPPSAAATSSGVPTAGSAHGAKVIDNVYDVIVVGGGLSGLVTGQGLAAQHGINNFLVTEARERVGGNITSMSGDGYVWEEGPNSFQPNDSMLQVAVDAGVDKDLVFGDPKAPRFVYWQNKLRPVPSGPDALTFDLMSIPGKIRAGLGAIGLINGTMPNLEESVEQFIRRNLGDEVFERLIEPFCSGVYAGDPSKLSMKAAFYRIWILEKNGGSLVGGALKLFQERRKNPPPPRDPRLPPKPKGQTVGSFRLGLKMLPEAIERRIKDQVRVNWKLVSLNRDGDRYSLVYDTPEGRVQCYSRAVALTAPSYVVADLIKNEVPAAAEALSSFDYPPVGAVTLSYPMEAIRDDRKDAQGNVPGFGQLHPRSQGVTTLGTIYSSSLFPGRAPPGHMLLLNYIGGATNRGILNQTQEELVAQVDKDLRLMVLKPDAPKPRVVGVRVWPRAIPQFNIGHMEQLDKARAALDAKGWGDVFLGGNYVSGVALGKVVEYGYESAANLAKHLAATTKQTAAV</sequence>
<comment type="pathway">
    <text evidence="3 15">Porphyrin-containing compound metabolism; protoporphyrin-IX biosynthesis; protoporphyrin-IX from protoporphyrinogen-IX: step 1/1.</text>
</comment>
<evidence type="ECO:0000256" key="5">
    <source>
        <dbReference type="ARBA" id="ARBA00012867"/>
    </source>
</evidence>
<evidence type="ECO:0000256" key="11">
    <source>
        <dbReference type="ARBA" id="ARBA00023002"/>
    </source>
</evidence>
<keyword evidence="7 15" id="KW-0285">Flavoprotein</keyword>
<gene>
    <name evidence="18" type="ORF">Vretifemale_6360</name>
</gene>
<evidence type="ECO:0000256" key="2">
    <source>
        <dbReference type="ARBA" id="ARBA00004229"/>
    </source>
</evidence>
<dbReference type="OrthoDB" id="419752at2759"/>
<evidence type="ECO:0000256" key="8">
    <source>
        <dbReference type="ARBA" id="ARBA00022640"/>
    </source>
</evidence>
<dbReference type="Pfam" id="PF01593">
    <property type="entry name" value="Amino_oxidase"/>
    <property type="match status" value="1"/>
</dbReference>
<dbReference type="Proteomes" id="UP000747110">
    <property type="component" value="Unassembled WGS sequence"/>
</dbReference>
<dbReference type="GO" id="GO:0004729">
    <property type="term" value="F:oxygen-dependent protoporphyrinogen oxidase activity"/>
    <property type="evidence" value="ECO:0007669"/>
    <property type="project" value="UniProtKB-UniRule"/>
</dbReference>
<dbReference type="UniPathway" id="UPA00251">
    <property type="reaction ID" value="UER00324"/>
</dbReference>
<feature type="domain" description="Amine oxidase" evidence="17">
    <location>
        <begin position="124"/>
        <end position="583"/>
    </location>
</feature>
<dbReference type="EC" id="1.3.3.4" evidence="5 15"/>
<evidence type="ECO:0000256" key="13">
    <source>
        <dbReference type="ARBA" id="ARBA00023244"/>
    </source>
</evidence>
<evidence type="ECO:0000256" key="6">
    <source>
        <dbReference type="ARBA" id="ARBA00022528"/>
    </source>
</evidence>
<keyword evidence="12 15" id="KW-0350">Heme biosynthesis</keyword>
<evidence type="ECO:0000313" key="18">
    <source>
        <dbReference type="EMBL" id="GIL76830.1"/>
    </source>
</evidence>
<feature type="non-terminal residue" evidence="18">
    <location>
        <position position="1"/>
    </location>
</feature>
<dbReference type="PANTHER" id="PTHR42923">
    <property type="entry name" value="PROTOPORPHYRINOGEN OXIDASE"/>
    <property type="match status" value="1"/>
</dbReference>
<evidence type="ECO:0000313" key="19">
    <source>
        <dbReference type="Proteomes" id="UP000747110"/>
    </source>
</evidence>
<organism evidence="18 19">
    <name type="scientific">Volvox reticuliferus</name>
    <dbReference type="NCBI Taxonomy" id="1737510"/>
    <lineage>
        <taxon>Eukaryota</taxon>
        <taxon>Viridiplantae</taxon>
        <taxon>Chlorophyta</taxon>
        <taxon>core chlorophytes</taxon>
        <taxon>Chlorophyceae</taxon>
        <taxon>CS clade</taxon>
        <taxon>Chlamydomonadales</taxon>
        <taxon>Volvocaceae</taxon>
        <taxon>Volvox</taxon>
    </lineage>
</organism>
<accession>A0A8J4C8K9</accession>
<feature type="compositionally biased region" description="Low complexity" evidence="16">
    <location>
        <begin position="81"/>
        <end position="94"/>
    </location>
</feature>
<keyword evidence="11 15" id="KW-0560">Oxidoreductase</keyword>
<dbReference type="PANTHER" id="PTHR42923:SF3">
    <property type="entry name" value="PROTOPORPHYRINOGEN OXIDASE"/>
    <property type="match status" value="1"/>
</dbReference>
<keyword evidence="9 15" id="KW-0274">FAD</keyword>
<evidence type="ECO:0000256" key="16">
    <source>
        <dbReference type="SAM" id="MobiDB-lite"/>
    </source>
</evidence>
<comment type="catalytic activity">
    <reaction evidence="14 15">
        <text>protoporphyrinogen IX + 3 O2 = protoporphyrin IX + 3 H2O2</text>
        <dbReference type="Rhea" id="RHEA:25576"/>
        <dbReference type="ChEBI" id="CHEBI:15379"/>
        <dbReference type="ChEBI" id="CHEBI:16240"/>
        <dbReference type="ChEBI" id="CHEBI:57306"/>
        <dbReference type="ChEBI" id="CHEBI:57307"/>
        <dbReference type="EC" id="1.3.3.4"/>
    </reaction>
</comment>
<comment type="similarity">
    <text evidence="4 15">Belongs to the protoporphyrinogen/coproporphyrinogen oxidase family. Protoporphyrinogen oxidase subfamily.</text>
</comment>
<evidence type="ECO:0000256" key="9">
    <source>
        <dbReference type="ARBA" id="ARBA00022827"/>
    </source>
</evidence>
<comment type="function">
    <text evidence="1 15">Catalyzes the 6-electron oxidation of protoporphyrinogen-IX to form protoporphyrin-IX.</text>
</comment>
<evidence type="ECO:0000256" key="10">
    <source>
        <dbReference type="ARBA" id="ARBA00022946"/>
    </source>
</evidence>
<evidence type="ECO:0000259" key="17">
    <source>
        <dbReference type="Pfam" id="PF01593"/>
    </source>
</evidence>
<proteinExistence type="inferred from homology"/>
<evidence type="ECO:0000256" key="12">
    <source>
        <dbReference type="ARBA" id="ARBA00023133"/>
    </source>
</evidence>
<keyword evidence="13 15" id="KW-0627">Porphyrin biosynthesis</keyword>
<keyword evidence="10" id="KW-0809">Transit peptide</keyword>
<keyword evidence="8" id="KW-0934">Plastid</keyword>